<evidence type="ECO:0000313" key="2">
    <source>
        <dbReference type="Proteomes" id="UP001501725"/>
    </source>
</evidence>
<organism evidence="1 2">
    <name type="scientific">Flaviaesturariibacter amylovorans</name>
    <dbReference type="NCBI Taxonomy" id="1084520"/>
    <lineage>
        <taxon>Bacteria</taxon>
        <taxon>Pseudomonadati</taxon>
        <taxon>Bacteroidota</taxon>
        <taxon>Chitinophagia</taxon>
        <taxon>Chitinophagales</taxon>
        <taxon>Chitinophagaceae</taxon>
        <taxon>Flaviaestuariibacter</taxon>
    </lineage>
</organism>
<sequence>MWMVILIVAVAATLILANVYLNSDYSDPADFVDQKYQEE</sequence>
<gene>
    <name evidence="1" type="ORF">GCM10023184_01230</name>
</gene>
<accession>A0ABP8G5N1</accession>
<name>A0ABP8G5N1_9BACT</name>
<reference evidence="2" key="1">
    <citation type="journal article" date="2019" name="Int. J. Syst. Evol. Microbiol.">
        <title>The Global Catalogue of Microorganisms (GCM) 10K type strain sequencing project: providing services to taxonomists for standard genome sequencing and annotation.</title>
        <authorList>
            <consortium name="The Broad Institute Genomics Platform"/>
            <consortium name="The Broad Institute Genome Sequencing Center for Infectious Disease"/>
            <person name="Wu L."/>
            <person name="Ma J."/>
        </authorList>
    </citation>
    <scope>NUCLEOTIDE SEQUENCE [LARGE SCALE GENOMIC DNA]</scope>
    <source>
        <strain evidence="2">JCM 17919</strain>
    </source>
</reference>
<evidence type="ECO:0000313" key="1">
    <source>
        <dbReference type="EMBL" id="GAA4317523.1"/>
    </source>
</evidence>
<protein>
    <recommendedName>
        <fullName evidence="3">Cbb3-type cytochrome oxidase assembly protein CcoS</fullName>
    </recommendedName>
</protein>
<comment type="caution">
    <text evidence="1">The sequence shown here is derived from an EMBL/GenBank/DDBJ whole genome shotgun (WGS) entry which is preliminary data.</text>
</comment>
<proteinExistence type="predicted"/>
<dbReference type="Proteomes" id="UP001501725">
    <property type="component" value="Unassembled WGS sequence"/>
</dbReference>
<evidence type="ECO:0008006" key="3">
    <source>
        <dbReference type="Google" id="ProtNLM"/>
    </source>
</evidence>
<dbReference type="EMBL" id="BAABGY010000001">
    <property type="protein sequence ID" value="GAA4317523.1"/>
    <property type="molecule type" value="Genomic_DNA"/>
</dbReference>
<keyword evidence="2" id="KW-1185">Reference proteome</keyword>